<gene>
    <name evidence="1" type="ORF">METZ01_LOCUS113590</name>
</gene>
<sequence>MCLKTGANRVQSLVAVKATMGLAAK</sequence>
<organism evidence="1">
    <name type="scientific">marine metagenome</name>
    <dbReference type="NCBI Taxonomy" id="408172"/>
    <lineage>
        <taxon>unclassified sequences</taxon>
        <taxon>metagenomes</taxon>
        <taxon>ecological metagenomes</taxon>
    </lineage>
</organism>
<dbReference type="EMBL" id="UINC01014192">
    <property type="protein sequence ID" value="SVA60736.1"/>
    <property type="molecule type" value="Genomic_DNA"/>
</dbReference>
<proteinExistence type="predicted"/>
<evidence type="ECO:0000313" key="1">
    <source>
        <dbReference type="EMBL" id="SVA60736.1"/>
    </source>
</evidence>
<dbReference type="AlphaFoldDB" id="A0A381X7K2"/>
<name>A0A381X7K2_9ZZZZ</name>
<reference evidence="1" key="1">
    <citation type="submission" date="2018-05" db="EMBL/GenBank/DDBJ databases">
        <authorList>
            <person name="Lanie J.A."/>
            <person name="Ng W.-L."/>
            <person name="Kazmierczak K.M."/>
            <person name="Andrzejewski T.M."/>
            <person name="Davidsen T.M."/>
            <person name="Wayne K.J."/>
            <person name="Tettelin H."/>
            <person name="Glass J.I."/>
            <person name="Rusch D."/>
            <person name="Podicherti R."/>
            <person name="Tsui H.-C.T."/>
            <person name="Winkler M.E."/>
        </authorList>
    </citation>
    <scope>NUCLEOTIDE SEQUENCE</scope>
</reference>
<protein>
    <submittedName>
        <fullName evidence="1">Uncharacterized protein</fullName>
    </submittedName>
</protein>
<accession>A0A381X7K2</accession>